<keyword evidence="2" id="KW-1185">Reference proteome</keyword>
<dbReference type="EMBL" id="BGPR01000267">
    <property type="protein sequence ID" value="GBM09284.1"/>
    <property type="molecule type" value="Genomic_DNA"/>
</dbReference>
<reference evidence="1 2" key="1">
    <citation type="journal article" date="2019" name="Sci. Rep.">
        <title>Orb-weaving spider Araneus ventricosus genome elucidates the spidroin gene catalogue.</title>
        <authorList>
            <person name="Kono N."/>
            <person name="Nakamura H."/>
            <person name="Ohtoshi R."/>
            <person name="Moran D.A.P."/>
            <person name="Shinohara A."/>
            <person name="Yoshida Y."/>
            <person name="Fujiwara M."/>
            <person name="Mori M."/>
            <person name="Tomita M."/>
            <person name="Arakawa K."/>
        </authorList>
    </citation>
    <scope>NUCLEOTIDE SEQUENCE [LARGE SCALE GENOMIC DNA]</scope>
</reference>
<gene>
    <name evidence="1" type="ORF">AVEN_59252_1</name>
</gene>
<name>A0A4Y2CZY8_ARAVE</name>
<evidence type="ECO:0000313" key="2">
    <source>
        <dbReference type="Proteomes" id="UP000499080"/>
    </source>
</evidence>
<evidence type="ECO:0000313" key="1">
    <source>
        <dbReference type="EMBL" id="GBM09284.1"/>
    </source>
</evidence>
<protein>
    <submittedName>
        <fullName evidence="1">Uncharacterized protein</fullName>
    </submittedName>
</protein>
<organism evidence="1 2">
    <name type="scientific">Araneus ventricosus</name>
    <name type="common">Orbweaver spider</name>
    <name type="synonym">Epeira ventricosa</name>
    <dbReference type="NCBI Taxonomy" id="182803"/>
    <lineage>
        <taxon>Eukaryota</taxon>
        <taxon>Metazoa</taxon>
        <taxon>Ecdysozoa</taxon>
        <taxon>Arthropoda</taxon>
        <taxon>Chelicerata</taxon>
        <taxon>Arachnida</taxon>
        <taxon>Araneae</taxon>
        <taxon>Araneomorphae</taxon>
        <taxon>Entelegynae</taxon>
        <taxon>Araneoidea</taxon>
        <taxon>Araneidae</taxon>
        <taxon>Araneus</taxon>
    </lineage>
</organism>
<accession>A0A4Y2CZY8</accession>
<dbReference type="AlphaFoldDB" id="A0A4Y2CZY8"/>
<sequence length="91" mass="10526">MLQIKITSGEVHELQLMNDDDDHDVHSDVEPTFLFLQPNSSLQTKEMDINYRKNTMMNANLGMNGGGEFQDQGRVPFYSKKRCQRPLTFEC</sequence>
<dbReference type="Proteomes" id="UP000499080">
    <property type="component" value="Unassembled WGS sequence"/>
</dbReference>
<proteinExistence type="predicted"/>
<comment type="caution">
    <text evidence="1">The sequence shown here is derived from an EMBL/GenBank/DDBJ whole genome shotgun (WGS) entry which is preliminary data.</text>
</comment>